<dbReference type="Pfam" id="PF01527">
    <property type="entry name" value="HTH_Tnp_1"/>
    <property type="match status" value="1"/>
</dbReference>
<proteinExistence type="predicted"/>
<accession>A0A1Y3M641</accession>
<dbReference type="Gene3D" id="1.10.10.10">
    <property type="entry name" value="Winged helix-like DNA-binding domain superfamily/Winged helix DNA-binding domain"/>
    <property type="match status" value="1"/>
</dbReference>
<dbReference type="GO" id="GO:0004803">
    <property type="term" value="F:transposase activity"/>
    <property type="evidence" value="ECO:0007669"/>
    <property type="project" value="InterPro"/>
</dbReference>
<evidence type="ECO:0000313" key="1">
    <source>
        <dbReference type="EMBL" id="OUM45907.1"/>
    </source>
</evidence>
<sequence>MTKNKRERRTFTAEFKRQMVQLYQNGKPRKDIIKEYELTPSSLDRWINQNHMAEQLELEALRKQTASYGK</sequence>
<evidence type="ECO:0000313" key="2">
    <source>
        <dbReference type="Proteomes" id="UP000195321"/>
    </source>
</evidence>
<dbReference type="SUPFAM" id="SSF46689">
    <property type="entry name" value="Homeodomain-like"/>
    <property type="match status" value="1"/>
</dbReference>
<dbReference type="AlphaFoldDB" id="A0A1Y3M641"/>
<dbReference type="GO" id="GO:0006313">
    <property type="term" value="P:DNA transposition"/>
    <property type="evidence" value="ECO:0007669"/>
    <property type="project" value="InterPro"/>
</dbReference>
<dbReference type="InterPro" id="IPR009057">
    <property type="entry name" value="Homeodomain-like_sf"/>
</dbReference>
<dbReference type="GO" id="GO:0003677">
    <property type="term" value="F:DNA binding"/>
    <property type="evidence" value="ECO:0007669"/>
    <property type="project" value="InterPro"/>
</dbReference>
<evidence type="ECO:0008006" key="3">
    <source>
        <dbReference type="Google" id="ProtNLM"/>
    </source>
</evidence>
<dbReference type="Proteomes" id="UP000195321">
    <property type="component" value="Unassembled WGS sequence"/>
</dbReference>
<comment type="caution">
    <text evidence="1">The sequence shown here is derived from an EMBL/GenBank/DDBJ whole genome shotgun (WGS) entry which is preliminary data.</text>
</comment>
<gene>
    <name evidence="1" type="ORF">BW425_26730</name>
</gene>
<dbReference type="InterPro" id="IPR036388">
    <property type="entry name" value="WH-like_DNA-bd_sf"/>
</dbReference>
<name>A0A1Y3M641_9BACI</name>
<organism evidence="1 2">
    <name type="scientific">Bacillus pseudomycoides</name>
    <dbReference type="NCBI Taxonomy" id="64104"/>
    <lineage>
        <taxon>Bacteria</taxon>
        <taxon>Bacillati</taxon>
        <taxon>Bacillota</taxon>
        <taxon>Bacilli</taxon>
        <taxon>Bacillales</taxon>
        <taxon>Bacillaceae</taxon>
        <taxon>Bacillus</taxon>
        <taxon>Bacillus cereus group</taxon>
    </lineage>
</organism>
<reference evidence="1 2" key="1">
    <citation type="submission" date="2017-02" db="EMBL/GenBank/DDBJ databases">
        <title>Bacillus pseudomycoides isolate FSL K6-0042.</title>
        <authorList>
            <person name="Kovac J."/>
        </authorList>
    </citation>
    <scope>NUCLEOTIDE SEQUENCE [LARGE SCALE GENOMIC DNA]</scope>
    <source>
        <strain evidence="1 2">FSL K6-0042</strain>
    </source>
</reference>
<dbReference type="EMBL" id="MWPX01000077">
    <property type="protein sequence ID" value="OUM45907.1"/>
    <property type="molecule type" value="Genomic_DNA"/>
</dbReference>
<protein>
    <recommendedName>
        <fullName evidence="3">Transposase</fullName>
    </recommendedName>
</protein>
<dbReference type="InterPro" id="IPR002514">
    <property type="entry name" value="Transposase_8"/>
</dbReference>